<dbReference type="AlphaFoldDB" id="A0AAE0WER5"/>
<name>A0AAE0WER5_9BIVA</name>
<reference evidence="1" key="1">
    <citation type="journal article" date="2021" name="Genome Biol. Evol.">
        <title>A High-Quality Reference Genome for a Parasitic Bivalve with Doubly Uniparental Inheritance (Bivalvia: Unionida).</title>
        <authorList>
            <person name="Smith C.H."/>
        </authorList>
    </citation>
    <scope>NUCLEOTIDE SEQUENCE</scope>
    <source>
        <strain evidence="1">CHS0354</strain>
    </source>
</reference>
<reference evidence="1" key="2">
    <citation type="journal article" date="2021" name="Genome Biol. Evol.">
        <title>Developing a high-quality reference genome for a parasitic bivalve with doubly uniparental inheritance (Bivalvia: Unionida).</title>
        <authorList>
            <person name="Smith C.H."/>
        </authorList>
    </citation>
    <scope>NUCLEOTIDE SEQUENCE</scope>
    <source>
        <strain evidence="1">CHS0354</strain>
        <tissue evidence="1">Mantle</tissue>
    </source>
</reference>
<sequence length="73" mass="8781">MTRFHKKEVWKYIKVHGKLKKSLSSLMGMFTIQTMVRKDVFKRPNAPISQVYKKEYVNNRLEIVKRNHQTNDS</sequence>
<organism evidence="1 2">
    <name type="scientific">Potamilus streckersoni</name>
    <dbReference type="NCBI Taxonomy" id="2493646"/>
    <lineage>
        <taxon>Eukaryota</taxon>
        <taxon>Metazoa</taxon>
        <taxon>Spiralia</taxon>
        <taxon>Lophotrochozoa</taxon>
        <taxon>Mollusca</taxon>
        <taxon>Bivalvia</taxon>
        <taxon>Autobranchia</taxon>
        <taxon>Heteroconchia</taxon>
        <taxon>Palaeoheterodonta</taxon>
        <taxon>Unionida</taxon>
        <taxon>Unionoidea</taxon>
        <taxon>Unionidae</taxon>
        <taxon>Ambleminae</taxon>
        <taxon>Lampsilini</taxon>
        <taxon>Potamilus</taxon>
    </lineage>
</organism>
<evidence type="ECO:0000313" key="2">
    <source>
        <dbReference type="Proteomes" id="UP001195483"/>
    </source>
</evidence>
<proteinExistence type="predicted"/>
<accession>A0AAE0WER5</accession>
<dbReference type="Proteomes" id="UP001195483">
    <property type="component" value="Unassembled WGS sequence"/>
</dbReference>
<evidence type="ECO:0000313" key="1">
    <source>
        <dbReference type="EMBL" id="KAK3612613.1"/>
    </source>
</evidence>
<protein>
    <submittedName>
        <fullName evidence="1">Uncharacterized protein</fullName>
    </submittedName>
</protein>
<keyword evidence="2" id="KW-1185">Reference proteome</keyword>
<dbReference type="EMBL" id="JAEAOA010002353">
    <property type="protein sequence ID" value="KAK3612613.1"/>
    <property type="molecule type" value="Genomic_DNA"/>
</dbReference>
<comment type="caution">
    <text evidence="1">The sequence shown here is derived from an EMBL/GenBank/DDBJ whole genome shotgun (WGS) entry which is preliminary data.</text>
</comment>
<gene>
    <name evidence="1" type="ORF">CHS0354_042122</name>
</gene>
<reference evidence="1" key="3">
    <citation type="submission" date="2023-05" db="EMBL/GenBank/DDBJ databases">
        <authorList>
            <person name="Smith C.H."/>
        </authorList>
    </citation>
    <scope>NUCLEOTIDE SEQUENCE</scope>
    <source>
        <strain evidence="1">CHS0354</strain>
        <tissue evidence="1">Mantle</tissue>
    </source>
</reference>